<accession>A0A5B9QLH1</accession>
<sequence length="72" mass="7949">MLAVVGAEGTKGTERTEGTAILSFQSFWSFSHCPTALDSLQLIFVTLSYGMISLYAQEARDERIRLFGIGCR</sequence>
<organism evidence="1 2">
    <name type="scientific">Roseimaritima ulvae</name>
    <dbReference type="NCBI Taxonomy" id="980254"/>
    <lineage>
        <taxon>Bacteria</taxon>
        <taxon>Pseudomonadati</taxon>
        <taxon>Planctomycetota</taxon>
        <taxon>Planctomycetia</taxon>
        <taxon>Pirellulales</taxon>
        <taxon>Pirellulaceae</taxon>
        <taxon>Roseimaritima</taxon>
    </lineage>
</organism>
<dbReference type="KEGG" id="rul:UC8_17920"/>
<name>A0A5B9QLH1_9BACT</name>
<dbReference type="Proteomes" id="UP000325286">
    <property type="component" value="Chromosome"/>
</dbReference>
<keyword evidence="2" id="KW-1185">Reference proteome</keyword>
<dbReference type="EMBL" id="CP042914">
    <property type="protein sequence ID" value="QEG39794.1"/>
    <property type="molecule type" value="Genomic_DNA"/>
</dbReference>
<evidence type="ECO:0000313" key="1">
    <source>
        <dbReference type="EMBL" id="QEG39794.1"/>
    </source>
</evidence>
<dbReference type="AlphaFoldDB" id="A0A5B9QLH1"/>
<protein>
    <submittedName>
        <fullName evidence="1">Uncharacterized protein</fullName>
    </submittedName>
</protein>
<reference evidence="1 2" key="1">
    <citation type="submission" date="2019-08" db="EMBL/GenBank/DDBJ databases">
        <title>Deep-cultivation of Planctomycetes and their phenomic and genomic characterization uncovers novel biology.</title>
        <authorList>
            <person name="Wiegand S."/>
            <person name="Jogler M."/>
            <person name="Boedeker C."/>
            <person name="Pinto D."/>
            <person name="Vollmers J."/>
            <person name="Rivas-Marin E."/>
            <person name="Kohn T."/>
            <person name="Peeters S.H."/>
            <person name="Heuer A."/>
            <person name="Rast P."/>
            <person name="Oberbeckmann S."/>
            <person name="Bunk B."/>
            <person name="Jeske O."/>
            <person name="Meyerdierks A."/>
            <person name="Storesund J.E."/>
            <person name="Kallscheuer N."/>
            <person name="Luecker S."/>
            <person name="Lage O.M."/>
            <person name="Pohl T."/>
            <person name="Merkel B.J."/>
            <person name="Hornburger P."/>
            <person name="Mueller R.-W."/>
            <person name="Bruemmer F."/>
            <person name="Labrenz M."/>
            <person name="Spormann A.M."/>
            <person name="Op den Camp H."/>
            <person name="Overmann J."/>
            <person name="Amann R."/>
            <person name="Jetten M.S.M."/>
            <person name="Mascher T."/>
            <person name="Medema M.H."/>
            <person name="Devos D.P."/>
            <person name="Kaster A.-K."/>
            <person name="Ovreas L."/>
            <person name="Rohde M."/>
            <person name="Galperin M.Y."/>
            <person name="Jogler C."/>
        </authorList>
    </citation>
    <scope>NUCLEOTIDE SEQUENCE [LARGE SCALE GENOMIC DNA]</scope>
    <source>
        <strain evidence="1 2">UC8</strain>
    </source>
</reference>
<proteinExistence type="predicted"/>
<evidence type="ECO:0000313" key="2">
    <source>
        <dbReference type="Proteomes" id="UP000325286"/>
    </source>
</evidence>
<gene>
    <name evidence="1" type="ORF">UC8_17920</name>
</gene>